<proteinExistence type="predicted"/>
<reference evidence="2" key="2">
    <citation type="submission" date="2024-04" db="UniProtKB">
        <authorList>
            <consortium name="Ensembl"/>
        </authorList>
    </citation>
    <scope>IDENTIFICATION</scope>
</reference>
<evidence type="ECO:0000256" key="1">
    <source>
        <dbReference type="SAM" id="MobiDB-lite"/>
    </source>
</evidence>
<name>G3PYQ7_GASAC</name>
<feature type="region of interest" description="Disordered" evidence="1">
    <location>
        <begin position="1"/>
        <end position="27"/>
    </location>
</feature>
<sequence>DESPSRGVLALKPPPYVTDQSRPGPLGVQVGVELSHLAGAPQPLPGHEAAVVREYGEQTLPLSDGSRGLTGTRTCPLEPGEQQARASAQQRHPPDRFSAFLDGPPQRPAALELRGFDTNPANGTTGHGVKHGDAGPSSPGKNKDKYQQSDSRSVGLASSGAKANDSWACTTHYRLHS</sequence>
<reference evidence="2" key="1">
    <citation type="submission" date="2006-01" db="EMBL/GenBank/DDBJ databases">
        <authorList>
            <person name="Lindblad-Toh K."/>
            <person name="Mauceli E."/>
            <person name="Grabherr M."/>
            <person name="Chang J.L."/>
            <person name="Lander E.S."/>
        </authorList>
    </citation>
    <scope>NUCLEOTIDE SEQUENCE [LARGE SCALE GENOMIC DNA]</scope>
</reference>
<evidence type="ECO:0000313" key="2">
    <source>
        <dbReference type="Ensembl" id="ENSGACP00000022747.1"/>
    </source>
</evidence>
<organism evidence="2">
    <name type="scientific">Gasterosteus aculeatus</name>
    <name type="common">Three-spined stickleback</name>
    <dbReference type="NCBI Taxonomy" id="69293"/>
    <lineage>
        <taxon>Eukaryota</taxon>
        <taxon>Metazoa</taxon>
        <taxon>Chordata</taxon>
        <taxon>Craniata</taxon>
        <taxon>Vertebrata</taxon>
        <taxon>Euteleostomi</taxon>
        <taxon>Actinopterygii</taxon>
        <taxon>Neopterygii</taxon>
        <taxon>Teleostei</taxon>
        <taxon>Neoteleostei</taxon>
        <taxon>Acanthomorphata</taxon>
        <taxon>Eupercaria</taxon>
        <taxon>Perciformes</taxon>
        <taxon>Cottioidei</taxon>
        <taxon>Gasterosteales</taxon>
        <taxon>Gasterosteidae</taxon>
        <taxon>Gasterosteus</taxon>
    </lineage>
</organism>
<dbReference type="InParanoid" id="G3PYQ7"/>
<accession>G3PYQ7</accession>
<feature type="region of interest" description="Disordered" evidence="1">
    <location>
        <begin position="55"/>
        <end position="177"/>
    </location>
</feature>
<protein>
    <submittedName>
        <fullName evidence="2">Uncharacterized protein</fullName>
    </submittedName>
</protein>
<dbReference type="Bgee" id="ENSGACG00000017226">
    <property type="expression patterns" value="Expressed in muscle tissue and 11 other cell types or tissues"/>
</dbReference>
<dbReference type="Ensembl" id="ENSGACT00000022790.1">
    <property type="protein sequence ID" value="ENSGACP00000022747.1"/>
    <property type="gene ID" value="ENSGACG00000017226.1"/>
</dbReference>
<dbReference type="AlphaFoldDB" id="G3PYQ7"/>